<keyword evidence="2" id="KW-0547">Nucleotide-binding</keyword>
<evidence type="ECO:0000256" key="1">
    <source>
        <dbReference type="ARBA" id="ARBA00006271"/>
    </source>
</evidence>
<dbReference type="GO" id="GO:0062128">
    <property type="term" value="C:MutSgamma complex"/>
    <property type="evidence" value="ECO:0007669"/>
    <property type="project" value="EnsemblFungi"/>
</dbReference>
<keyword evidence="6" id="KW-0175">Coiled coil</keyword>
<dbReference type="GO" id="GO:0030983">
    <property type="term" value="F:mismatched DNA binding"/>
    <property type="evidence" value="ECO:0007669"/>
    <property type="project" value="InterPro"/>
</dbReference>
<dbReference type="InterPro" id="IPR027417">
    <property type="entry name" value="P-loop_NTPase"/>
</dbReference>
<dbReference type="GO" id="GO:0062037">
    <property type="term" value="F:D-loop DNA binding"/>
    <property type="evidence" value="ECO:0007669"/>
    <property type="project" value="EnsemblFungi"/>
</dbReference>
<evidence type="ECO:0000313" key="9">
    <source>
        <dbReference type="Proteomes" id="UP000094236"/>
    </source>
</evidence>
<dbReference type="Pfam" id="PF00488">
    <property type="entry name" value="MutS_V"/>
    <property type="match status" value="1"/>
</dbReference>
<dbReference type="Gene3D" id="3.30.420.110">
    <property type="entry name" value="MutS, connector domain"/>
    <property type="match status" value="1"/>
</dbReference>
<comment type="similarity">
    <text evidence="1">Belongs to the DNA mismatch repair MutS family.</text>
</comment>
<feature type="domain" description="DNA mismatch repair proteins mutS family" evidence="7">
    <location>
        <begin position="625"/>
        <end position="641"/>
    </location>
</feature>
<name>A0A1E4TV07_PACTA</name>
<dbReference type="GO" id="GO:0140664">
    <property type="term" value="F:ATP-dependent DNA damage sensor activity"/>
    <property type="evidence" value="ECO:0007669"/>
    <property type="project" value="InterPro"/>
</dbReference>
<dbReference type="InterPro" id="IPR000432">
    <property type="entry name" value="DNA_mismatch_repair_MutS_C"/>
</dbReference>
<dbReference type="InterPro" id="IPR007696">
    <property type="entry name" value="DNA_mismatch_repair_MutS_core"/>
</dbReference>
<dbReference type="InterPro" id="IPR036678">
    <property type="entry name" value="MutS_con_dom_sf"/>
</dbReference>
<dbReference type="EMBL" id="KV454014">
    <property type="protein sequence ID" value="ODV95602.1"/>
    <property type="molecule type" value="Genomic_DNA"/>
</dbReference>
<dbReference type="AlphaFoldDB" id="A0A1E4TV07"/>
<dbReference type="OrthoDB" id="276261at2759"/>
<dbReference type="SUPFAM" id="SSF52540">
    <property type="entry name" value="P-loop containing nucleoside triphosphate hydrolases"/>
    <property type="match status" value="1"/>
</dbReference>
<dbReference type="Gene3D" id="3.40.50.300">
    <property type="entry name" value="P-loop containing nucleotide triphosphate hydrolases"/>
    <property type="match status" value="1"/>
</dbReference>
<dbReference type="GO" id="GO:0000400">
    <property type="term" value="F:four-way junction DNA binding"/>
    <property type="evidence" value="ECO:0007669"/>
    <property type="project" value="EnsemblFungi"/>
</dbReference>
<evidence type="ECO:0000256" key="3">
    <source>
        <dbReference type="ARBA" id="ARBA00022840"/>
    </source>
</evidence>
<organism evidence="8 9">
    <name type="scientific">Pachysolen tannophilus NRRL Y-2460</name>
    <dbReference type="NCBI Taxonomy" id="669874"/>
    <lineage>
        <taxon>Eukaryota</taxon>
        <taxon>Fungi</taxon>
        <taxon>Dikarya</taxon>
        <taxon>Ascomycota</taxon>
        <taxon>Saccharomycotina</taxon>
        <taxon>Pichiomycetes</taxon>
        <taxon>Pachysolenaceae</taxon>
        <taxon>Pachysolen</taxon>
    </lineage>
</organism>
<accession>A0A1E4TV07</accession>
<dbReference type="Gene3D" id="1.10.1420.10">
    <property type="match status" value="2"/>
</dbReference>
<evidence type="ECO:0000256" key="6">
    <source>
        <dbReference type="SAM" id="Coils"/>
    </source>
</evidence>
<dbReference type="GO" id="GO:1990391">
    <property type="term" value="C:DNA repair complex"/>
    <property type="evidence" value="ECO:0007669"/>
    <property type="project" value="EnsemblFungi"/>
</dbReference>
<dbReference type="GO" id="GO:0006298">
    <property type="term" value="P:mismatch repair"/>
    <property type="evidence" value="ECO:0007669"/>
    <property type="project" value="InterPro"/>
</dbReference>
<dbReference type="STRING" id="669874.A0A1E4TV07"/>
<dbReference type="InterPro" id="IPR036187">
    <property type="entry name" value="DNA_mismatch_repair_MutS_sf"/>
</dbReference>
<dbReference type="GO" id="GO:0007131">
    <property type="term" value="P:reciprocal meiotic recombination"/>
    <property type="evidence" value="ECO:0007669"/>
    <property type="project" value="EnsemblFungi"/>
</dbReference>
<dbReference type="SUPFAM" id="SSF48334">
    <property type="entry name" value="DNA repair protein MutS, domain III"/>
    <property type="match status" value="1"/>
</dbReference>
<feature type="coiled-coil region" evidence="6">
    <location>
        <begin position="730"/>
        <end position="761"/>
    </location>
</feature>
<evidence type="ECO:0000259" key="7">
    <source>
        <dbReference type="PROSITE" id="PS00486"/>
    </source>
</evidence>
<keyword evidence="4" id="KW-0238">DNA-binding</keyword>
<reference evidence="9" key="1">
    <citation type="submission" date="2016-05" db="EMBL/GenBank/DDBJ databases">
        <title>Comparative genomics of biotechnologically important yeasts.</title>
        <authorList>
            <consortium name="DOE Joint Genome Institute"/>
            <person name="Riley R."/>
            <person name="Haridas S."/>
            <person name="Wolfe K.H."/>
            <person name="Lopes M.R."/>
            <person name="Hittinger C.T."/>
            <person name="Goker M."/>
            <person name="Salamov A."/>
            <person name="Wisecaver J."/>
            <person name="Long T.M."/>
            <person name="Aerts A.L."/>
            <person name="Barry K."/>
            <person name="Choi C."/>
            <person name="Clum A."/>
            <person name="Coughlan A.Y."/>
            <person name="Deshpande S."/>
            <person name="Douglass A.P."/>
            <person name="Hanson S.J."/>
            <person name="Klenk H.-P."/>
            <person name="Labutti K."/>
            <person name="Lapidus A."/>
            <person name="Lindquist E."/>
            <person name="Lipzen A."/>
            <person name="Meier-Kolthoff J.P."/>
            <person name="Ohm R.A."/>
            <person name="Otillar R.P."/>
            <person name="Pangilinan J."/>
            <person name="Peng Y."/>
            <person name="Rokas A."/>
            <person name="Rosa C.A."/>
            <person name="Scheuner C."/>
            <person name="Sibirny A.A."/>
            <person name="Slot J.C."/>
            <person name="Stielow J.B."/>
            <person name="Sun H."/>
            <person name="Kurtzman C.P."/>
            <person name="Blackwell M."/>
            <person name="Grigoriev I.V."/>
            <person name="Jeffries T.W."/>
        </authorList>
    </citation>
    <scope>NUCLEOTIDE SEQUENCE [LARGE SCALE GENOMIC DNA]</scope>
    <source>
        <strain evidence="9">NRRL Y-2460</strain>
    </source>
</reference>
<keyword evidence="9" id="KW-1185">Reference proteome</keyword>
<keyword evidence="3" id="KW-0067">ATP-binding</keyword>
<dbReference type="SMART" id="SM00534">
    <property type="entry name" value="MUTSac"/>
    <property type="match status" value="1"/>
</dbReference>
<dbReference type="GO" id="GO:0000403">
    <property type="term" value="F:Y-form DNA binding"/>
    <property type="evidence" value="ECO:0007669"/>
    <property type="project" value="EnsemblFungi"/>
</dbReference>
<dbReference type="PROSITE" id="PS00486">
    <property type="entry name" value="DNA_MISMATCH_REPAIR_2"/>
    <property type="match status" value="1"/>
</dbReference>
<evidence type="ECO:0000256" key="5">
    <source>
        <dbReference type="ARBA" id="ARBA00023254"/>
    </source>
</evidence>
<dbReference type="PANTHER" id="PTHR11361:SF21">
    <property type="entry name" value="MUTS PROTEIN HOMOLOG 4"/>
    <property type="match status" value="1"/>
</dbReference>
<dbReference type="InterPro" id="IPR045076">
    <property type="entry name" value="MutS"/>
</dbReference>
<dbReference type="GO" id="GO:0005524">
    <property type="term" value="F:ATP binding"/>
    <property type="evidence" value="ECO:0007669"/>
    <property type="project" value="UniProtKB-KW"/>
</dbReference>
<keyword evidence="5" id="KW-0469">Meiosis</keyword>
<protein>
    <recommendedName>
        <fullName evidence="7">DNA mismatch repair proteins mutS family domain-containing protein</fullName>
    </recommendedName>
</protein>
<dbReference type="PANTHER" id="PTHR11361">
    <property type="entry name" value="DNA MISMATCH REPAIR PROTEIN MUTS FAMILY MEMBER"/>
    <property type="match status" value="1"/>
</dbReference>
<dbReference type="Proteomes" id="UP000094236">
    <property type="component" value="Unassembled WGS sequence"/>
</dbReference>
<evidence type="ECO:0000256" key="4">
    <source>
        <dbReference type="ARBA" id="ARBA00023125"/>
    </source>
</evidence>
<dbReference type="SMART" id="SM00533">
    <property type="entry name" value="MUTSd"/>
    <property type="match status" value="1"/>
</dbReference>
<sequence length="837" mass="94980">MLSTRSEAISRTLTSNFDTTTFNCTSKRTVNTQGSILGNKTICSVFISKSVSPVVGICFVLADIGVVLSTEINDSLTLTRTVNKIQIYNPNEILVESLSNKLVNIIQSNIDCKITRINKKFFNNDLELIKKSSINPERDIELKDYYFGLCATTGAINHMKEKYPNFNKFRIKYEPCEATMFIDKKTIRSLELVENLVDQGHGISLFKFLNSTVTKMGERVLRNNILQPLTDAESIKLRLESVKELISNTSTLAALRELMKNFQDTDKLFNLLVSVKTSTNNDQKINTVILLKQAVEISIKISKLLETTSSSLLFEIKNICKHGDILKIQDLINEYINEDCSWALTTLDLRNQKCYAVKSGRNGLLDVSRQLYHNIIDDIIAMVDSLSEEFELDLDYKFDSTRGFYMRIKYFQGDLNELPEVFINKISKKGKFIECTTLNLIKSNSRLNSTLQEIILMSDQIIEGLLNEVGNYISTMFMLSEAIAILDLLCCFAYNADNSSNYVCPEIVDEEMKMVVKQSRHPILEKNLVTNKFISNDIILLYDTSRLQILTGANMSGKSVYLKQIALLSIMAQIGSLVPADYALLPIFENLHARICNDNFEVNTSTFSAEMGEISYILKEINSKSLLIIDELGRGSSLSDGFSISLAITESLIPVGCSCFMSTHFTDIPKILATSPGVVHLHFKSELDYNQNELIMYHKLISTNNFEVNTSIAEGYGILMVQKILPSIIIQDAKIISKNLKKRKNNDEERFREKLVVLKKQRSMLDLVQVLKISKAKNQLDLSTLKLIQEQFIENFKKLNEDNYAEGFSSSQVVEEVEEVVEEEDIYNDENDELEKY</sequence>
<evidence type="ECO:0000313" key="8">
    <source>
        <dbReference type="EMBL" id="ODV95602.1"/>
    </source>
</evidence>
<proteinExistence type="inferred from homology"/>
<dbReference type="GO" id="GO:0000228">
    <property type="term" value="C:nuclear chromosome"/>
    <property type="evidence" value="ECO:0007669"/>
    <property type="project" value="EnsemblFungi"/>
</dbReference>
<gene>
    <name evidence="8" type="ORF">PACTADRAFT_3293</name>
</gene>
<dbReference type="Pfam" id="PF05192">
    <property type="entry name" value="MutS_III"/>
    <property type="match status" value="1"/>
</dbReference>
<evidence type="ECO:0000256" key="2">
    <source>
        <dbReference type="ARBA" id="ARBA00022741"/>
    </source>
</evidence>
<dbReference type="PIRSF" id="PIRSF005813">
    <property type="entry name" value="MSH2"/>
    <property type="match status" value="1"/>
</dbReference>
<dbReference type="InterPro" id="IPR011184">
    <property type="entry name" value="DNA_mismatch_repair_Msh2"/>
</dbReference>